<evidence type="ECO:0000313" key="3">
    <source>
        <dbReference type="Proteomes" id="UP000247409"/>
    </source>
</evidence>
<organism evidence="2 3">
    <name type="scientific">Gracilariopsis chorda</name>
    <dbReference type="NCBI Taxonomy" id="448386"/>
    <lineage>
        <taxon>Eukaryota</taxon>
        <taxon>Rhodophyta</taxon>
        <taxon>Florideophyceae</taxon>
        <taxon>Rhodymeniophycidae</taxon>
        <taxon>Gracilariales</taxon>
        <taxon>Gracilariaceae</taxon>
        <taxon>Gracilariopsis</taxon>
    </lineage>
</organism>
<dbReference type="OrthoDB" id="5212at2759"/>
<proteinExistence type="predicted"/>
<keyword evidence="3" id="KW-1185">Reference proteome</keyword>
<dbReference type="AlphaFoldDB" id="A0A2V3IE59"/>
<dbReference type="InterPro" id="IPR036844">
    <property type="entry name" value="Hint_dom_sf"/>
</dbReference>
<dbReference type="Gene3D" id="2.170.16.10">
    <property type="entry name" value="Hedgehog/Intein (Hint) domain"/>
    <property type="match status" value="1"/>
</dbReference>
<dbReference type="Pfam" id="PF01079">
    <property type="entry name" value="Hint"/>
    <property type="match status" value="1"/>
</dbReference>
<dbReference type="Proteomes" id="UP000247409">
    <property type="component" value="Unassembled WGS sequence"/>
</dbReference>
<reference evidence="2 3" key="1">
    <citation type="journal article" date="2018" name="Mol. Biol. Evol.">
        <title>Analysis of the draft genome of the red seaweed Gracilariopsis chorda provides insights into genome size evolution in Rhodophyta.</title>
        <authorList>
            <person name="Lee J."/>
            <person name="Yang E.C."/>
            <person name="Graf L."/>
            <person name="Yang J.H."/>
            <person name="Qiu H."/>
            <person name="Zel Zion U."/>
            <person name="Chan C.X."/>
            <person name="Stephens T.G."/>
            <person name="Weber A.P.M."/>
            <person name="Boo G.H."/>
            <person name="Boo S.M."/>
            <person name="Kim K.M."/>
            <person name="Shin Y."/>
            <person name="Jung M."/>
            <person name="Lee S.J."/>
            <person name="Yim H.S."/>
            <person name="Lee J.H."/>
            <person name="Bhattacharya D."/>
            <person name="Yoon H.S."/>
        </authorList>
    </citation>
    <scope>NUCLEOTIDE SEQUENCE [LARGE SCALE GENOMIC DNA]</scope>
    <source>
        <strain evidence="2 3">SKKU-2015</strain>
        <tissue evidence="2">Whole body</tissue>
    </source>
</reference>
<sequence>MAVRTAAATYSPVHLFSHKDADVVTEFVKITVRGGELRVSPKHYVYKGDGIAVTADSIRVGDIMIRNGENAVVEKVEAIVDTGLFNPHTLDSSIVVDGFSASCYTAAMEAKTAHSLLAPLRMLFRISYKPLFALEKGSELLAKALPSGKDLML</sequence>
<dbReference type="GO" id="GO:0016540">
    <property type="term" value="P:protein autoprocessing"/>
    <property type="evidence" value="ECO:0007669"/>
    <property type="project" value="InterPro"/>
</dbReference>
<dbReference type="InterPro" id="IPR001767">
    <property type="entry name" value="Hedgehog_Hint"/>
</dbReference>
<gene>
    <name evidence="2" type="ORF">BWQ96_09910</name>
</gene>
<dbReference type="SUPFAM" id="SSF51294">
    <property type="entry name" value="Hedgehog/intein (Hint) domain"/>
    <property type="match status" value="1"/>
</dbReference>
<comment type="caution">
    <text evidence="2">The sequence shown here is derived from an EMBL/GenBank/DDBJ whole genome shotgun (WGS) entry which is preliminary data.</text>
</comment>
<dbReference type="STRING" id="448386.A0A2V3IE59"/>
<dbReference type="PANTHER" id="PTHR11889:SF31">
    <property type="entry name" value="PROTEIN HEDGEHOG"/>
    <property type="match status" value="1"/>
</dbReference>
<evidence type="ECO:0000313" key="2">
    <source>
        <dbReference type="EMBL" id="PXF40379.1"/>
    </source>
</evidence>
<dbReference type="PANTHER" id="PTHR11889">
    <property type="entry name" value="HEDGEHOG"/>
    <property type="match status" value="1"/>
</dbReference>
<name>A0A2V3IE59_9FLOR</name>
<protein>
    <submittedName>
        <fullName evidence="2">Protein hedgehog</fullName>
    </submittedName>
</protein>
<evidence type="ECO:0000259" key="1">
    <source>
        <dbReference type="Pfam" id="PF01079"/>
    </source>
</evidence>
<accession>A0A2V3IE59</accession>
<dbReference type="EMBL" id="NBIV01000303">
    <property type="protein sequence ID" value="PXF40379.1"/>
    <property type="molecule type" value="Genomic_DNA"/>
</dbReference>
<dbReference type="InterPro" id="IPR050387">
    <property type="entry name" value="Hedgehog_Signaling"/>
</dbReference>
<feature type="domain" description="Hedgehog protein Hint" evidence="1">
    <location>
        <begin position="5"/>
        <end position="127"/>
    </location>
</feature>